<evidence type="ECO:0000256" key="1">
    <source>
        <dbReference type="SAM" id="MobiDB-lite"/>
    </source>
</evidence>
<reference evidence="3" key="2">
    <citation type="submission" date="2024-04" db="EMBL/GenBank/DDBJ databases">
        <authorList>
            <person name="Chen Y."/>
            <person name="Shah S."/>
            <person name="Dougan E. K."/>
            <person name="Thang M."/>
            <person name="Chan C."/>
        </authorList>
    </citation>
    <scope>NUCLEOTIDE SEQUENCE [LARGE SCALE GENOMIC DNA]</scope>
</reference>
<evidence type="ECO:0000313" key="4">
    <source>
        <dbReference type="Proteomes" id="UP001152797"/>
    </source>
</evidence>
<proteinExistence type="predicted"/>
<name>A0A9P1CLM9_9DINO</name>
<dbReference type="Proteomes" id="UP001152797">
    <property type="component" value="Unassembled WGS sequence"/>
</dbReference>
<feature type="compositionally biased region" description="Basic residues" evidence="1">
    <location>
        <begin position="242"/>
        <end position="252"/>
    </location>
</feature>
<dbReference type="EMBL" id="CAMXCT030001860">
    <property type="protein sequence ID" value="CAL4780988.1"/>
    <property type="molecule type" value="Genomic_DNA"/>
</dbReference>
<feature type="compositionally biased region" description="Basic and acidic residues" evidence="1">
    <location>
        <begin position="253"/>
        <end position="269"/>
    </location>
</feature>
<reference evidence="2" key="1">
    <citation type="submission" date="2022-10" db="EMBL/GenBank/DDBJ databases">
        <authorList>
            <person name="Chen Y."/>
            <person name="Dougan E. K."/>
            <person name="Chan C."/>
            <person name="Rhodes N."/>
            <person name="Thang M."/>
        </authorList>
    </citation>
    <scope>NUCLEOTIDE SEQUENCE</scope>
</reference>
<feature type="compositionally biased region" description="Basic residues" evidence="1">
    <location>
        <begin position="200"/>
        <end position="210"/>
    </location>
</feature>
<sequence>MWVGGAIDRERWFKHRFKAGELVEAPVRDDTGKAQGFLLLRVLSHEATGAEGHLFTAEFLTCSDSHYRWWMTEGGGKKVAKRGFYHCCEGNVLDCGFTKGRQSLVHLEKFRIIGSREWANKVPDWVFRGQPRKDVEAFDLKMQTDKTAADDGVPLPWAEAEDEDVEPKEASSDEDSTDQAIGEKIQQVREQLKKLEKQQAKAKKAKKAKREAKEAKDKKKRKDKEKGKKRRPSPSSEESKQRGRSKKPKRKRSESSDVKDKKDSKDKVTPKKKKKKRSSSDSGDDGPEVGLFEKAPQDDGIPDPIPKKGDRGPFGSGLPVQFDEDESSDSDRSSVFRSAPPQPVKSGQQALITYSHRRPGRLAARLLMKMKNEVALGSGGASEGSQDKTPPIAVHYFLTLMMPQLGNRMNLRTQRELRTIMVALDLLARKAPARAADILAQRVKALERATSEGHWATAQFLEPIPSETSSLLDRDEEVYLSKEFLQTMKVTQYDRSKGGAARGDRKGEKGKGKTAKPEEPPEGVEKAVQWRALLRSFMQKGKPVVDTFARALRSAMKLSLVVLNFLAMGGRYNQSRDVPPPQKLSEGQEMMLSHIKERLSDLAAEEKLCPPVSEADLVLGKARFDYAGEPVMILEDLVAEKVIPVWPKVGEAAIQPVLPYLPDELAEMIEDPKNCLLPTWEWPEKPTRSRVRASQEEWNKIVQAGYERGLMVPMEDDQVFRDSSGQKVLNGAGGVKKLKQIGGEEKTMQRFISNFIPINQYLAHLSGGDQFLPYLGQLTLMGLEDDENLLIDSEDFCSCFNLFTLPASWRGLMCFGMMVDAKFMGGTAGHMVYPAMAVVPMGWINAVTVIQSVVRSLVFQGAQVPEASEVAKIKQMPDTDDFTVIYLDSYDELRKLDAQWAEVLEGKPSARHVKFQEVCQEKGLPLNQAKRLVGATRGTLQGGLLDGKKGWYKLAPDKQVDLISLCLGLVTAPKWREFQLRHVIGKATFGMCFRRPLLSIFQEIFVDLQKLTQVDEVTPGEGAIDELFMVVAMVPFMGRRMLVMREGLPLRAEIPLSIAVWCGALLSGVHLGAPEAFNPPQQGPFDLLRGSDFFSDAGREELTELLDDPFLYCEHWAPECKLFSRARGKKIRLPSGRIIAGPQPVRDANHLMGFPWLKSQMKARLRKSNSMAIKALRRGETSKQSGMPRHWTAEHPKNSWMWDFTLAKRLEGLGMEHAIGSSCCFGGARQKFYSFFGSSEEIKQRLTLECPGHQGLLTYEVEQNPDGSLYFPTEEGAEYPWALCLAYARGLRAQLDKEKVFEQVRMQARENWYQDELQKSTARLADPGTSKPVGTYLARWEQEMKPGQEEAHL</sequence>
<feature type="region of interest" description="Disordered" evidence="1">
    <location>
        <begin position="495"/>
        <end position="524"/>
    </location>
</feature>
<organism evidence="2">
    <name type="scientific">Cladocopium goreaui</name>
    <dbReference type="NCBI Taxonomy" id="2562237"/>
    <lineage>
        <taxon>Eukaryota</taxon>
        <taxon>Sar</taxon>
        <taxon>Alveolata</taxon>
        <taxon>Dinophyceae</taxon>
        <taxon>Suessiales</taxon>
        <taxon>Symbiodiniaceae</taxon>
        <taxon>Cladocopium</taxon>
    </lineage>
</organism>
<feature type="compositionally biased region" description="Basic residues" evidence="1">
    <location>
        <begin position="218"/>
        <end position="232"/>
    </location>
</feature>
<evidence type="ECO:0000313" key="2">
    <source>
        <dbReference type="EMBL" id="CAI3993676.1"/>
    </source>
</evidence>
<feature type="region of interest" description="Disordered" evidence="1">
    <location>
        <begin position="194"/>
        <end position="348"/>
    </location>
</feature>
<feature type="non-terminal residue" evidence="2">
    <location>
        <position position="1353"/>
    </location>
</feature>
<keyword evidence="4" id="KW-1185">Reference proteome</keyword>
<gene>
    <name evidence="2" type="ORF">C1SCF055_LOCUS20402</name>
</gene>
<dbReference type="EMBL" id="CAMXCT020001860">
    <property type="protein sequence ID" value="CAL1147051.1"/>
    <property type="molecule type" value="Genomic_DNA"/>
</dbReference>
<feature type="region of interest" description="Disordered" evidence="1">
    <location>
        <begin position="143"/>
        <end position="180"/>
    </location>
</feature>
<protein>
    <submittedName>
        <fullName evidence="2">Uncharacterized protein</fullName>
    </submittedName>
</protein>
<evidence type="ECO:0000313" key="3">
    <source>
        <dbReference type="EMBL" id="CAL1147051.1"/>
    </source>
</evidence>
<comment type="caution">
    <text evidence="2">The sequence shown here is derived from an EMBL/GenBank/DDBJ whole genome shotgun (WGS) entry which is preliminary data.</text>
</comment>
<dbReference type="EMBL" id="CAMXCT010001860">
    <property type="protein sequence ID" value="CAI3993676.1"/>
    <property type="molecule type" value="Genomic_DNA"/>
</dbReference>
<accession>A0A9P1CLM9</accession>
<feature type="compositionally biased region" description="Acidic residues" evidence="1">
    <location>
        <begin position="159"/>
        <end position="177"/>
    </location>
</feature>